<evidence type="ECO:0000313" key="1">
    <source>
        <dbReference type="EMBL" id="MBA2117436.1"/>
    </source>
</evidence>
<organism evidence="1 2">
    <name type="scientific">Bremerella alba</name>
    <dbReference type="NCBI Taxonomy" id="980252"/>
    <lineage>
        <taxon>Bacteria</taxon>
        <taxon>Pseudomonadati</taxon>
        <taxon>Planctomycetota</taxon>
        <taxon>Planctomycetia</taxon>
        <taxon>Pirellulales</taxon>
        <taxon>Pirellulaceae</taxon>
        <taxon>Bremerella</taxon>
    </lineage>
</organism>
<accession>A0A7V8V9M7</accession>
<sequence length="68" mass="7096">MIRTGINASSVVAGLLLLKGDIEPFLAAMAPVANGRVCSIVGSNGTPVGSVERELVDLTHVEMHRVLL</sequence>
<reference evidence="1 2" key="1">
    <citation type="submission" date="2020-05" db="EMBL/GenBank/DDBJ databases">
        <title>Bremerella alba sp. nov., a novel planctomycete isolated from the surface of the macroalga Fucus spiralis.</title>
        <authorList>
            <person name="Godinho O."/>
            <person name="Botelho R."/>
            <person name="Albuquerque L."/>
            <person name="Wiegand S."/>
            <person name="Da Costa M.S."/>
            <person name="Lobo-Da-Cunha A."/>
            <person name="Jogler C."/>
            <person name="Lage O.M."/>
        </authorList>
    </citation>
    <scope>NUCLEOTIDE SEQUENCE [LARGE SCALE GENOMIC DNA]</scope>
    <source>
        <strain evidence="1 2">FF15</strain>
    </source>
</reference>
<protein>
    <submittedName>
        <fullName evidence="1">Uncharacterized protein</fullName>
    </submittedName>
</protein>
<dbReference type="AlphaFoldDB" id="A0A7V8V9M7"/>
<name>A0A7V8V9M7_9BACT</name>
<dbReference type="EMBL" id="JABRWO010000015">
    <property type="protein sequence ID" value="MBA2117436.1"/>
    <property type="molecule type" value="Genomic_DNA"/>
</dbReference>
<dbReference type="Proteomes" id="UP000551616">
    <property type="component" value="Unassembled WGS sequence"/>
</dbReference>
<dbReference type="RefSeq" id="WP_207398817.1">
    <property type="nucleotide sequence ID" value="NZ_JABRWO010000015.1"/>
</dbReference>
<comment type="caution">
    <text evidence="1">The sequence shown here is derived from an EMBL/GenBank/DDBJ whole genome shotgun (WGS) entry which is preliminary data.</text>
</comment>
<proteinExistence type="predicted"/>
<gene>
    <name evidence="1" type="ORF">HOV93_46340</name>
</gene>
<evidence type="ECO:0000313" key="2">
    <source>
        <dbReference type="Proteomes" id="UP000551616"/>
    </source>
</evidence>
<keyword evidence="2" id="KW-1185">Reference proteome</keyword>